<feature type="region of interest" description="Disordered" evidence="1">
    <location>
        <begin position="159"/>
        <end position="186"/>
    </location>
</feature>
<dbReference type="EMBL" id="CADCXU010023054">
    <property type="protein sequence ID" value="CAB0010556.1"/>
    <property type="molecule type" value="Genomic_DNA"/>
</dbReference>
<evidence type="ECO:0000313" key="2">
    <source>
        <dbReference type="EMBL" id="CAB0010556.1"/>
    </source>
</evidence>
<gene>
    <name evidence="2" type="ORF">NTEN_LOCUS15597</name>
</gene>
<dbReference type="Proteomes" id="UP000479000">
    <property type="component" value="Unassembled WGS sequence"/>
</dbReference>
<sequence length="186" mass="21501">MIHYPPCFPKPCSSCDGSGAIILKNYTKIQPSTGTKWVLMMEPMRIIKENKDRNSPFRQVQRYERCPQRKNGSPSRLEHLDSPKDCSPYTIHRSRCLEFVLRSVFKTPFFHTLNTAPQVLTKHRAITSNLLLDRTRFPTRDDSGWFFSTSNRRTVVRQSRCKGGLSSDRTASGRKAIEKSKKSYNK</sequence>
<keyword evidence="3" id="KW-1185">Reference proteome</keyword>
<accession>A0A6H5H458</accession>
<organism evidence="2 3">
    <name type="scientific">Nesidiocoris tenuis</name>
    <dbReference type="NCBI Taxonomy" id="355587"/>
    <lineage>
        <taxon>Eukaryota</taxon>
        <taxon>Metazoa</taxon>
        <taxon>Ecdysozoa</taxon>
        <taxon>Arthropoda</taxon>
        <taxon>Hexapoda</taxon>
        <taxon>Insecta</taxon>
        <taxon>Pterygota</taxon>
        <taxon>Neoptera</taxon>
        <taxon>Paraneoptera</taxon>
        <taxon>Hemiptera</taxon>
        <taxon>Heteroptera</taxon>
        <taxon>Panheteroptera</taxon>
        <taxon>Cimicomorpha</taxon>
        <taxon>Miridae</taxon>
        <taxon>Dicyphina</taxon>
        <taxon>Nesidiocoris</taxon>
    </lineage>
</organism>
<dbReference type="AlphaFoldDB" id="A0A6H5H458"/>
<reference evidence="2 3" key="1">
    <citation type="submission" date="2020-02" db="EMBL/GenBank/DDBJ databases">
        <authorList>
            <person name="Ferguson B K."/>
        </authorList>
    </citation>
    <scope>NUCLEOTIDE SEQUENCE [LARGE SCALE GENOMIC DNA]</scope>
</reference>
<evidence type="ECO:0000256" key="1">
    <source>
        <dbReference type="SAM" id="MobiDB-lite"/>
    </source>
</evidence>
<name>A0A6H5H458_9HEMI</name>
<protein>
    <submittedName>
        <fullName evidence="2">Uncharacterized protein</fullName>
    </submittedName>
</protein>
<proteinExistence type="predicted"/>
<feature type="compositionally biased region" description="Basic and acidic residues" evidence="1">
    <location>
        <begin position="175"/>
        <end position="186"/>
    </location>
</feature>
<evidence type="ECO:0000313" key="3">
    <source>
        <dbReference type="Proteomes" id="UP000479000"/>
    </source>
</evidence>